<feature type="transmembrane region" description="Helical" evidence="1">
    <location>
        <begin position="378"/>
        <end position="395"/>
    </location>
</feature>
<gene>
    <name evidence="2" type="ORF">DdX_15140</name>
</gene>
<reference evidence="2" key="1">
    <citation type="submission" date="2022-01" db="EMBL/GenBank/DDBJ databases">
        <title>Genome Sequence Resource for Two Populations of Ditylenchus destructor, the Migratory Endoparasitic Phytonematode.</title>
        <authorList>
            <person name="Zhang H."/>
            <person name="Lin R."/>
            <person name="Xie B."/>
        </authorList>
    </citation>
    <scope>NUCLEOTIDE SEQUENCE</scope>
    <source>
        <strain evidence="2">BazhouSP</strain>
    </source>
</reference>
<accession>A0AAD4MQZ7</accession>
<keyword evidence="1" id="KW-1133">Transmembrane helix</keyword>
<evidence type="ECO:0000313" key="3">
    <source>
        <dbReference type="Proteomes" id="UP001201812"/>
    </source>
</evidence>
<dbReference type="AlphaFoldDB" id="A0AAD4MQZ7"/>
<proteinExistence type="predicted"/>
<feature type="transmembrane region" description="Helical" evidence="1">
    <location>
        <begin position="112"/>
        <end position="132"/>
    </location>
</feature>
<keyword evidence="1" id="KW-0812">Transmembrane</keyword>
<dbReference type="EMBL" id="JAKKPZ010000088">
    <property type="protein sequence ID" value="KAI1703081.1"/>
    <property type="molecule type" value="Genomic_DNA"/>
</dbReference>
<evidence type="ECO:0000256" key="1">
    <source>
        <dbReference type="SAM" id="Phobius"/>
    </source>
</evidence>
<keyword evidence="1" id="KW-0472">Membrane</keyword>
<organism evidence="2 3">
    <name type="scientific">Ditylenchus destructor</name>
    <dbReference type="NCBI Taxonomy" id="166010"/>
    <lineage>
        <taxon>Eukaryota</taxon>
        <taxon>Metazoa</taxon>
        <taxon>Ecdysozoa</taxon>
        <taxon>Nematoda</taxon>
        <taxon>Chromadorea</taxon>
        <taxon>Rhabditida</taxon>
        <taxon>Tylenchina</taxon>
        <taxon>Tylenchomorpha</taxon>
        <taxon>Sphaerularioidea</taxon>
        <taxon>Anguinidae</taxon>
        <taxon>Anguininae</taxon>
        <taxon>Ditylenchus</taxon>
    </lineage>
</organism>
<name>A0AAD4MQZ7_9BILA</name>
<keyword evidence="3" id="KW-1185">Reference proteome</keyword>
<sequence>MQYLRRIPATNQNNTTFPRLMNRPYSYFTPNCRRLASNISAIYRLNRAYFLCPIGNNCATSALCIQHRGLTFEKNPPEKERTDADDTAKTKDFEYFRKKDEKAERDKGFGKMTTIFSLAYLGVFALGILYWLTKDKWSADSRKFSLSKSQHESESYLSSIRSVPFEDSIEKLLKSGKVVRIIHFPLHNKAVAVLHPGAIIDGVEVKDRAIALNLRGNHLLIHPDSFANEIRRLETDIGIEPGHGVLIEHMQYLRRIPATNQNNTTFQRLTNRPYSYFIPNCRRLASNISGIDRRNRAYFLCPTGNNCATSAFCIQQRGLRTKKPNENQKVGSSSDDISKTIRKAGIETHDEDFEYFRNKAEKVGRGKEFENMARKVNVAYFALGAFALGFLYWVMKDTRSSGPPRIYGRKSHHEYSSYVSGRSVPYEDFIEKLLKSGEVARIIHFPLSKKAVAVLHPGAIIDGVEVKDRAIALNLRGNHLLIHPDSFANEIRRLETDIGIEPGHGVLIEVVNKT</sequence>
<comment type="caution">
    <text evidence="2">The sequence shown here is derived from an EMBL/GenBank/DDBJ whole genome shotgun (WGS) entry which is preliminary data.</text>
</comment>
<dbReference type="Proteomes" id="UP001201812">
    <property type="component" value="Unassembled WGS sequence"/>
</dbReference>
<protein>
    <submittedName>
        <fullName evidence="2">Uncharacterized protein</fullName>
    </submittedName>
</protein>
<evidence type="ECO:0000313" key="2">
    <source>
        <dbReference type="EMBL" id="KAI1703081.1"/>
    </source>
</evidence>